<dbReference type="SFLD" id="SFLDG00358">
    <property type="entry name" value="Main_(cytGST)"/>
    <property type="match status" value="1"/>
</dbReference>
<feature type="binding site" evidence="7">
    <location>
        <position position="75"/>
    </location>
    <ligand>
        <name>glutathione</name>
        <dbReference type="ChEBI" id="CHEBI:57925"/>
    </ligand>
</feature>
<dbReference type="PDB" id="7RHP">
    <property type="method" value="X-ray"/>
    <property type="resolution" value="1.54 A"/>
    <property type="chains" value="A=1-240"/>
</dbReference>
<dbReference type="InterPro" id="IPR036249">
    <property type="entry name" value="Thioredoxin-like_sf"/>
</dbReference>
<dbReference type="SFLD" id="SFLDG01153">
    <property type="entry name" value="Main.4:_Theta-like"/>
    <property type="match status" value="1"/>
</dbReference>
<feature type="binding site" evidence="7">
    <location>
        <position position="77"/>
    </location>
    <ligand>
        <name>glutathione</name>
        <dbReference type="ChEBI" id="CHEBI:57925"/>
    </ligand>
</feature>
<dbReference type="Pfam" id="PF00043">
    <property type="entry name" value="GST_C"/>
    <property type="match status" value="1"/>
</dbReference>
<dbReference type="PDB" id="8Q8A">
    <property type="method" value="X-ray"/>
    <property type="resolution" value="1.75 A"/>
    <property type="chains" value="A=26-240"/>
</dbReference>
<dbReference type="PROSITE" id="PS50405">
    <property type="entry name" value="GST_CTER"/>
    <property type="match status" value="1"/>
</dbReference>
<dbReference type="PROSITE" id="PS50404">
    <property type="entry name" value="GST_NTER"/>
    <property type="match status" value="1"/>
</dbReference>
<dbReference type="InterPro" id="IPR040079">
    <property type="entry name" value="Glutathione_S-Trfase"/>
</dbReference>
<dbReference type="OMA" id="WDENWKG"/>
<dbReference type="Gene3D" id="1.20.1050.10">
    <property type="match status" value="1"/>
</dbReference>
<evidence type="ECO:0007829" key="7">
    <source>
        <dbReference type="PDB" id="7RHP"/>
    </source>
</evidence>
<dbReference type="GeneID" id="409490"/>
<reference evidence="8 9" key="2">
    <citation type="journal article" date="2023" name="FEBS Lett.">
        <title>Structure-activity analysis suggests an olfactory function for the unique antennal delta glutathione transferase of Apis mellifera.</title>
        <authorList>
            <person name="Schwartz M."/>
            <person name="Boichot V."/>
            <person name="Muradova M."/>
            <person name="Fournier P."/>
            <person name="Senet P."/>
            <person name="Nicolai A."/>
            <person name="Canon F."/>
            <person name="Lirussi F."/>
            <person name="Ladeira R."/>
            <person name="Maibeche M."/>
            <person name="Chertemps T."/>
            <person name="Aubert E."/>
            <person name="Didierjean C."/>
            <person name="Neiers F."/>
        </authorList>
    </citation>
    <scope>X-RAY CRYSTALLOGRAPHY (1.50 ANGSTROMS) OF 26-240</scope>
    <scope>DISULFIDE BONDS</scope>
</reference>
<dbReference type="SFLD" id="SFLDS00019">
    <property type="entry name" value="Glutathione_Transferase_(cytos"/>
    <property type="match status" value="1"/>
</dbReference>
<protein>
    <submittedName>
        <fullName evidence="6">Glutathione S-transferase D1 isoform X1</fullName>
    </submittedName>
</protein>
<dbReference type="InterPro" id="IPR010987">
    <property type="entry name" value="Glutathione-S-Trfase_C-like"/>
</dbReference>
<evidence type="ECO:0000313" key="4">
    <source>
        <dbReference type="EnsemblMetazoa" id="XP_006563394"/>
    </source>
</evidence>
<gene>
    <name evidence="4" type="primary">409490</name>
    <name evidence="6" type="synonym">Gst1</name>
    <name evidence="6" type="synonym">GstD1</name>
</gene>
<proteinExistence type="evidence at protein level"/>
<feature type="domain" description="GST N-terminal" evidence="2">
    <location>
        <begin position="24"/>
        <end position="105"/>
    </location>
</feature>
<dbReference type="InterPro" id="IPR004045">
    <property type="entry name" value="Glutathione_S-Trfase_N"/>
</dbReference>
<dbReference type="OrthoDB" id="2309723at2759"/>
<evidence type="ECO:0000259" key="2">
    <source>
        <dbReference type="PROSITE" id="PS50404"/>
    </source>
</evidence>
<dbReference type="EnsemblMetazoa" id="XM_006563331">
    <property type="protein sequence ID" value="XP_006563394"/>
    <property type="gene ID" value="GeneID_409490"/>
</dbReference>
<dbReference type="PDB" id="8Q8B">
    <property type="method" value="X-ray"/>
    <property type="resolution" value="1.50 A"/>
    <property type="chains" value="A=26-240"/>
</dbReference>
<dbReference type="Gene3D" id="3.40.30.10">
    <property type="entry name" value="Glutaredoxin"/>
    <property type="match status" value="1"/>
</dbReference>
<evidence type="ECO:0000259" key="3">
    <source>
        <dbReference type="PROSITE" id="PS50405"/>
    </source>
</evidence>
<organism evidence="4">
    <name type="scientific">Apis mellifera</name>
    <name type="common">Honeybee</name>
    <dbReference type="NCBI Taxonomy" id="7460"/>
    <lineage>
        <taxon>Eukaryota</taxon>
        <taxon>Metazoa</taxon>
        <taxon>Ecdysozoa</taxon>
        <taxon>Arthropoda</taxon>
        <taxon>Hexapoda</taxon>
        <taxon>Insecta</taxon>
        <taxon>Pterygota</taxon>
        <taxon>Neoptera</taxon>
        <taxon>Endopterygota</taxon>
        <taxon>Hymenoptera</taxon>
        <taxon>Apocrita</taxon>
        <taxon>Aculeata</taxon>
        <taxon>Apoidea</taxon>
        <taxon>Anthophila</taxon>
        <taxon>Apidae</taxon>
        <taxon>Apis</taxon>
    </lineage>
</organism>
<dbReference type="PANTHER" id="PTHR43969">
    <property type="entry name" value="GLUTATHIONE S TRANSFERASE D10, ISOFORM A-RELATED"/>
    <property type="match status" value="1"/>
</dbReference>
<dbReference type="CTD" id="41503"/>
<dbReference type="InterPro" id="IPR036282">
    <property type="entry name" value="Glutathione-S-Trfase_C_sf"/>
</dbReference>
<keyword evidence="5" id="KW-1185">Reference proteome</keyword>
<reference evidence="7" key="3">
    <citation type="journal article" date="2024" name="Chemosphere">
        <title>Architecture and potential roles of a delta-class glutathione S-transferase in protecting honey bee from agrochemicals.</title>
        <authorList>
            <person name="Moural T.W."/>
            <person name="Koirala B K S."/>
            <person name="Bhattarai G."/>
            <person name="He Z."/>
            <person name="Guo H."/>
            <person name="Phan N.T."/>
            <person name="Rajotte E.G."/>
            <person name="Biddinger D.J."/>
            <person name="Hoover K."/>
            <person name="Zhu F."/>
        </authorList>
    </citation>
    <scope>X-RAY CRYSTALLOGRAPHY (1.54 ANGSTROMS) IN COMPLEX WITH GLUTATHIONE</scope>
</reference>
<keyword evidence="7 8" id="KW-0002">3D-structure</keyword>
<dbReference type="GO" id="GO:0006749">
    <property type="term" value="P:glutathione metabolic process"/>
    <property type="evidence" value="ECO:0007669"/>
    <property type="project" value="TreeGrafter"/>
</dbReference>
<accession>A0A8B6Z1Q0</accession>
<feature type="disulfide bond" evidence="8">
    <location>
        <position position="127"/>
    </location>
</feature>
<dbReference type="InterPro" id="IPR004046">
    <property type="entry name" value="GST_C"/>
</dbReference>
<dbReference type="CDD" id="cd03045">
    <property type="entry name" value="GST_N_Delta_Epsilon"/>
    <property type="match status" value="1"/>
</dbReference>
<reference evidence="6" key="4">
    <citation type="submission" date="2025-04" db="UniProtKB">
        <authorList>
            <consortium name="RefSeq"/>
        </authorList>
    </citation>
    <scope>IDENTIFICATION</scope>
    <source>
        <strain evidence="6">DH4</strain>
        <tissue evidence="6">Whole body</tissue>
    </source>
</reference>
<dbReference type="SUPFAM" id="SSF52833">
    <property type="entry name" value="Thioredoxin-like"/>
    <property type="match status" value="1"/>
</dbReference>
<evidence type="ECO:0000313" key="5">
    <source>
        <dbReference type="Proteomes" id="UP000005203"/>
    </source>
</evidence>
<dbReference type="PDB" id="8Q89">
    <property type="method" value="X-ray"/>
    <property type="resolution" value="2.05 A"/>
    <property type="chains" value="A=26-240"/>
</dbReference>
<comment type="subunit">
    <text evidence="1">Homodimer.</text>
</comment>
<dbReference type="PANTHER" id="PTHR43969:SF9">
    <property type="entry name" value="GLUTATHIONE S TRANSFERASE D10, ISOFORM A-RELATED"/>
    <property type="match status" value="1"/>
</dbReference>
<dbReference type="Proteomes" id="UP000005203">
    <property type="component" value="Linkage group LG15"/>
</dbReference>
<dbReference type="SMR" id="A0A7M7GUY7"/>
<reference evidence="4" key="1">
    <citation type="submission" date="2021-01" db="UniProtKB">
        <authorList>
            <consortium name="EnsemblMetazoa"/>
        </authorList>
    </citation>
    <scope>IDENTIFICATION</scope>
    <source>
        <strain evidence="4">DH4</strain>
    </source>
</reference>
<dbReference type="FunFam" id="3.40.30.10:FF:000034">
    <property type="entry name" value="glutathione S-transferase 1"/>
    <property type="match status" value="1"/>
</dbReference>
<feature type="binding site" evidence="7">
    <location>
        <position position="90"/>
    </location>
    <ligand>
        <name>glutathione</name>
        <dbReference type="ChEBI" id="CHEBI:57925"/>
    </ligand>
</feature>
<dbReference type="SUPFAM" id="SSF47616">
    <property type="entry name" value="GST C-terminal domain-like"/>
    <property type="match status" value="1"/>
</dbReference>
<evidence type="ECO:0000313" key="6">
    <source>
        <dbReference type="RefSeq" id="XP_006563394.1"/>
    </source>
</evidence>
<evidence type="ECO:0000256" key="1">
    <source>
        <dbReference type="ARBA" id="ARBA00011738"/>
    </source>
</evidence>
<dbReference type="GO" id="GO:0004364">
    <property type="term" value="F:glutathione transferase activity"/>
    <property type="evidence" value="ECO:0007669"/>
    <property type="project" value="TreeGrafter"/>
</dbReference>
<evidence type="ECO:0007829" key="8">
    <source>
        <dbReference type="PDB" id="8Q89"/>
    </source>
</evidence>
<feature type="domain" description="GST C-terminal" evidence="3">
    <location>
        <begin position="111"/>
        <end position="240"/>
    </location>
</feature>
<dbReference type="CDD" id="cd03177">
    <property type="entry name" value="GST_C_Delta_Epsilon"/>
    <property type="match status" value="1"/>
</dbReference>
<evidence type="ECO:0007829" key="9">
    <source>
        <dbReference type="PDB" id="8Q8A"/>
    </source>
</evidence>
<name>A0A7M7GUY7_APIME</name>
<dbReference type="FunFam" id="1.20.1050.10:FF:000007">
    <property type="entry name" value="Glutathione S-transferase 1-1"/>
    <property type="match status" value="1"/>
</dbReference>
<dbReference type="AlphaFoldDB" id="A0A7M7GUY7"/>
<dbReference type="Pfam" id="PF13417">
    <property type="entry name" value="GST_N_3"/>
    <property type="match status" value="1"/>
</dbReference>
<dbReference type="RefSeq" id="XP_006563394.1">
    <property type="nucleotide sequence ID" value="XM_006563331.3"/>
</dbReference>
<accession>A0A7M7GUY7</accession>
<sequence>MLFSNKVIELMHSGDGGSGAEIKMPIDFYQLPGSPPCRAVALTAAALDIEMNFKQVNLMNGEHLKPEFLKINPQHTIPTIDDNGFRLWESRAIMTYLADQYGKNDTLYPKDLKKRAIVNQRLYFDMCSLYKSFMDYYYPIIFMKAVKDQAKYENIGTALSFLDKFLEGENYVAGKNMTLADLSIVSTVSTLEALDYDLSKYKNVTRWFAKIKPEIPKYEEYNNAGLKMFKELVNEKLSKK</sequence>